<feature type="transmembrane region" description="Helical" evidence="5">
    <location>
        <begin position="26"/>
        <end position="47"/>
    </location>
</feature>
<proteinExistence type="predicted"/>
<feature type="transmembrane region" description="Helical" evidence="5">
    <location>
        <begin position="284"/>
        <end position="305"/>
    </location>
</feature>
<dbReference type="HOGENOM" id="CLU_040254_0_0_10"/>
<dbReference type="SUPFAM" id="SSF103473">
    <property type="entry name" value="MFS general substrate transporter"/>
    <property type="match status" value="1"/>
</dbReference>
<dbReference type="InterPro" id="IPR011701">
    <property type="entry name" value="MFS"/>
</dbReference>
<organism evidence="7">
    <name type="scientific">Chlorobium chlorochromatii (strain CaD3)</name>
    <dbReference type="NCBI Taxonomy" id="340177"/>
    <lineage>
        <taxon>Bacteria</taxon>
        <taxon>Pseudomonadati</taxon>
        <taxon>Chlorobiota</taxon>
        <taxon>Chlorobiia</taxon>
        <taxon>Chlorobiales</taxon>
        <taxon>Chlorobiaceae</taxon>
        <taxon>Chlorobium/Pelodictyon group</taxon>
        <taxon>Chlorobium</taxon>
    </lineage>
</organism>
<evidence type="ECO:0000256" key="3">
    <source>
        <dbReference type="ARBA" id="ARBA00022989"/>
    </source>
</evidence>
<dbReference type="PROSITE" id="PS50850">
    <property type="entry name" value="MFS"/>
    <property type="match status" value="1"/>
</dbReference>
<dbReference type="PANTHER" id="PTHR23524">
    <property type="entry name" value="TRANSPORTER, PUTATIVE (AFU_ORTHOLOGUE AFUA_8G04850)-RELATED"/>
    <property type="match status" value="1"/>
</dbReference>
<feature type="transmembrane region" description="Helical" evidence="5">
    <location>
        <begin position="151"/>
        <end position="170"/>
    </location>
</feature>
<accession>Q3AS71</accession>
<dbReference type="Pfam" id="PF07690">
    <property type="entry name" value="MFS_1"/>
    <property type="match status" value="1"/>
</dbReference>
<dbReference type="AlphaFoldDB" id="Q3AS71"/>
<evidence type="ECO:0000313" key="7">
    <source>
        <dbReference type="EMBL" id="ABB28154.1"/>
    </source>
</evidence>
<evidence type="ECO:0000256" key="2">
    <source>
        <dbReference type="ARBA" id="ARBA00022692"/>
    </source>
</evidence>
<keyword evidence="2 5" id="KW-0812">Transmembrane</keyword>
<gene>
    <name evidence="7" type="ordered locus">Cag_0889</name>
</gene>
<dbReference type="eggNOG" id="COG2814">
    <property type="taxonomic scope" value="Bacteria"/>
</dbReference>
<evidence type="ECO:0000256" key="4">
    <source>
        <dbReference type="ARBA" id="ARBA00023136"/>
    </source>
</evidence>
<dbReference type="Gene3D" id="1.20.1250.20">
    <property type="entry name" value="MFS general substrate transporter like domains"/>
    <property type="match status" value="1"/>
</dbReference>
<keyword evidence="3 5" id="KW-1133">Transmembrane helix</keyword>
<evidence type="ECO:0000256" key="5">
    <source>
        <dbReference type="SAM" id="Phobius"/>
    </source>
</evidence>
<evidence type="ECO:0000259" key="6">
    <source>
        <dbReference type="PROSITE" id="PS50850"/>
    </source>
</evidence>
<dbReference type="InterPro" id="IPR020846">
    <property type="entry name" value="MFS_dom"/>
</dbReference>
<dbReference type="OrthoDB" id="9812221at2"/>
<feature type="transmembrane region" description="Helical" evidence="5">
    <location>
        <begin position="337"/>
        <end position="361"/>
    </location>
</feature>
<feature type="domain" description="Major facilitator superfamily (MFS) profile" evidence="6">
    <location>
        <begin position="23"/>
        <end position="427"/>
    </location>
</feature>
<dbReference type="InterPro" id="IPR036259">
    <property type="entry name" value="MFS_trans_sf"/>
</dbReference>
<keyword evidence="4 5" id="KW-0472">Membrane</keyword>
<feature type="transmembrane region" description="Helical" evidence="5">
    <location>
        <begin position="122"/>
        <end position="144"/>
    </location>
</feature>
<dbReference type="STRING" id="340177.Cag_0889"/>
<protein>
    <submittedName>
        <fullName evidence="7">Transporter, putative</fullName>
    </submittedName>
</protein>
<sequence>MSSNNSYKLGPITLAPSVLPRHALTYLYAAFFSIGLVTFVSIGQTYILNEHLKIPTSQQGAISGDLVFWTEVVTLLFFVPAGMLMDRIGRKPVYSAGFLLVALSYALYPLSRSIEEMTIYRMIYALGIVALTSALSTVMIDYAAERSRGKLIAITGFLNGIGIVVINSFFGGLPQKLMAQGFSGIEAGLYTHFGIAAIAVVAAVVVGLGLKGGTEVRKEDRPPLRSLFTSGIKCAKNPRILLSYAAAFVARGDQSIIGTFVPLWGTTTGIALGMEPAEAVKQGMMMFIISQAAALLWAPVIGPLIDRWNRVTALFVCMALASVGYLSLGFIGNPHDANAYIFFILLGIGQISSFLGAQSLIGQEAPKAERGSVVGMFNISGAIGILIITTLGGRLFDSWSPKAPFLVVGAINVLVMLAAIYVRIKAPGKNLHVAEEG</sequence>
<name>Q3AS71_CHLCH</name>
<feature type="transmembrane region" description="Helical" evidence="5">
    <location>
        <begin position="403"/>
        <end position="422"/>
    </location>
</feature>
<dbReference type="EMBL" id="CP000108">
    <property type="protein sequence ID" value="ABB28154.1"/>
    <property type="molecule type" value="Genomic_DNA"/>
</dbReference>
<dbReference type="KEGG" id="cch:Cag_0889"/>
<feature type="transmembrane region" description="Helical" evidence="5">
    <location>
        <begin position="67"/>
        <end position="85"/>
    </location>
</feature>
<dbReference type="GO" id="GO:0022857">
    <property type="term" value="F:transmembrane transporter activity"/>
    <property type="evidence" value="ECO:0007669"/>
    <property type="project" value="InterPro"/>
</dbReference>
<dbReference type="GO" id="GO:0016020">
    <property type="term" value="C:membrane"/>
    <property type="evidence" value="ECO:0007669"/>
    <property type="project" value="UniProtKB-SubCell"/>
</dbReference>
<reference evidence="7" key="1">
    <citation type="submission" date="2005-08" db="EMBL/GenBank/DDBJ databases">
        <title>Complete sequence of Chlorobium chlorochromatii CaD3.</title>
        <authorList>
            <person name="Copeland A."/>
            <person name="Lucas S."/>
            <person name="Lapidus A."/>
            <person name="Barry K."/>
            <person name="Detter J.C."/>
            <person name="Glavina T."/>
            <person name="Hammon N."/>
            <person name="Israni S."/>
            <person name="Pitluck S."/>
            <person name="Bryant D."/>
            <person name="Schmutz J."/>
            <person name="Larimer F."/>
            <person name="Land M."/>
            <person name="Kyrpides N."/>
            <person name="Ivanova N."/>
            <person name="Richardson P."/>
        </authorList>
    </citation>
    <scope>NUCLEOTIDE SEQUENCE [LARGE SCALE GENOMIC DNA]</scope>
    <source>
        <strain evidence="7">CaD3</strain>
    </source>
</reference>
<evidence type="ECO:0000256" key="1">
    <source>
        <dbReference type="ARBA" id="ARBA00004141"/>
    </source>
</evidence>
<dbReference type="PANTHER" id="PTHR23524:SF1">
    <property type="entry name" value="MRH DOMAIN-CONTAINING PROTEIN-RELATED"/>
    <property type="match status" value="1"/>
</dbReference>
<feature type="transmembrane region" description="Helical" evidence="5">
    <location>
        <begin position="312"/>
        <end position="331"/>
    </location>
</feature>
<feature type="transmembrane region" description="Helical" evidence="5">
    <location>
        <begin position="190"/>
        <end position="210"/>
    </location>
</feature>
<comment type="subcellular location">
    <subcellularLocation>
        <location evidence="1">Membrane</location>
        <topology evidence="1">Multi-pass membrane protein</topology>
    </subcellularLocation>
</comment>
<dbReference type="PROSITE" id="PS00216">
    <property type="entry name" value="SUGAR_TRANSPORT_1"/>
    <property type="match status" value="1"/>
</dbReference>
<feature type="transmembrane region" description="Helical" evidence="5">
    <location>
        <begin position="92"/>
        <end position="110"/>
    </location>
</feature>
<dbReference type="InterPro" id="IPR005829">
    <property type="entry name" value="Sugar_transporter_CS"/>
</dbReference>
<feature type="transmembrane region" description="Helical" evidence="5">
    <location>
        <begin position="373"/>
        <end position="391"/>
    </location>
</feature>